<dbReference type="PANTHER" id="PTHR10173:SF57">
    <property type="entry name" value="PEPTIDE-METHIONINE (R)-S-OXIDE REDUCTASE"/>
    <property type="match status" value="1"/>
</dbReference>
<protein>
    <recommendedName>
        <fullName evidence="4">MsrB domain-containing protein</fullName>
    </recommendedName>
</protein>
<evidence type="ECO:0000313" key="5">
    <source>
        <dbReference type="EMBL" id="KAJ8603367.1"/>
    </source>
</evidence>
<dbReference type="Gene3D" id="2.170.150.20">
    <property type="entry name" value="Peptide methionine sulfoxide reductase"/>
    <property type="match status" value="1"/>
</dbReference>
<evidence type="ECO:0000256" key="3">
    <source>
        <dbReference type="SAM" id="SignalP"/>
    </source>
</evidence>
<dbReference type="GO" id="GO:0030091">
    <property type="term" value="P:protein repair"/>
    <property type="evidence" value="ECO:0007669"/>
    <property type="project" value="InterPro"/>
</dbReference>
<gene>
    <name evidence="5" type="ORF">CTAYLR_004259</name>
</gene>
<evidence type="ECO:0000259" key="4">
    <source>
        <dbReference type="PROSITE" id="PS51790"/>
    </source>
</evidence>
<feature type="signal peptide" evidence="3">
    <location>
        <begin position="1"/>
        <end position="15"/>
    </location>
</feature>
<organism evidence="5 6">
    <name type="scientific">Chrysophaeum taylorii</name>
    <dbReference type="NCBI Taxonomy" id="2483200"/>
    <lineage>
        <taxon>Eukaryota</taxon>
        <taxon>Sar</taxon>
        <taxon>Stramenopiles</taxon>
        <taxon>Ochrophyta</taxon>
        <taxon>Pelagophyceae</taxon>
        <taxon>Pelagomonadales</taxon>
        <taxon>Pelagomonadaceae</taxon>
        <taxon>Chrysophaeum</taxon>
    </lineage>
</organism>
<proteinExistence type="inferred from homology"/>
<dbReference type="Proteomes" id="UP001230188">
    <property type="component" value="Unassembled WGS sequence"/>
</dbReference>
<dbReference type="GO" id="GO:0006979">
    <property type="term" value="P:response to oxidative stress"/>
    <property type="evidence" value="ECO:0007669"/>
    <property type="project" value="InterPro"/>
</dbReference>
<feature type="chain" id="PRO_5042264264" description="MsrB domain-containing protein" evidence="3">
    <location>
        <begin position="16"/>
        <end position="141"/>
    </location>
</feature>
<keyword evidence="6" id="KW-1185">Reference proteome</keyword>
<comment type="similarity">
    <text evidence="1">Belongs to the MsrB Met sulfoxide reductase family.</text>
</comment>
<sequence>MLIVLLLGVAAGVSPQRIVTRKEVLLATTTTTVARPAGAKSRDDVAYEVRKSDKEWRESLTPLQYYVLRGGGTERPFSSPLVGEKREGVFACAGCGAALFSSSDKFESGTGWPSFASASANVEVEKVALEGLTGAELRFSI</sequence>
<feature type="domain" description="MsrB" evidence="4">
    <location>
        <begin position="53"/>
        <end position="141"/>
    </location>
</feature>
<dbReference type="GO" id="GO:0005737">
    <property type="term" value="C:cytoplasm"/>
    <property type="evidence" value="ECO:0007669"/>
    <property type="project" value="TreeGrafter"/>
</dbReference>
<evidence type="ECO:0000256" key="2">
    <source>
        <dbReference type="ARBA" id="ARBA00023002"/>
    </source>
</evidence>
<dbReference type="PROSITE" id="PS51790">
    <property type="entry name" value="MSRB"/>
    <property type="match status" value="1"/>
</dbReference>
<dbReference type="PANTHER" id="PTHR10173">
    <property type="entry name" value="METHIONINE SULFOXIDE REDUCTASE"/>
    <property type="match status" value="1"/>
</dbReference>
<dbReference type="GO" id="GO:0033743">
    <property type="term" value="F:peptide-methionine (R)-S-oxide reductase activity"/>
    <property type="evidence" value="ECO:0007669"/>
    <property type="project" value="InterPro"/>
</dbReference>
<dbReference type="InterPro" id="IPR028427">
    <property type="entry name" value="Met_Sox_Rdtase_MsrB"/>
</dbReference>
<dbReference type="SUPFAM" id="SSF51316">
    <property type="entry name" value="Mss4-like"/>
    <property type="match status" value="1"/>
</dbReference>
<dbReference type="Pfam" id="PF01641">
    <property type="entry name" value="SelR"/>
    <property type="match status" value="1"/>
</dbReference>
<evidence type="ECO:0000256" key="1">
    <source>
        <dbReference type="ARBA" id="ARBA00007174"/>
    </source>
</evidence>
<reference evidence="5" key="1">
    <citation type="submission" date="2023-01" db="EMBL/GenBank/DDBJ databases">
        <title>Metagenome sequencing of chrysophaentin producing Chrysophaeum taylorii.</title>
        <authorList>
            <person name="Davison J."/>
            <person name="Bewley C."/>
        </authorList>
    </citation>
    <scope>NUCLEOTIDE SEQUENCE</scope>
    <source>
        <strain evidence="5">NIES-1699</strain>
    </source>
</reference>
<evidence type="ECO:0000313" key="6">
    <source>
        <dbReference type="Proteomes" id="UP001230188"/>
    </source>
</evidence>
<dbReference type="InterPro" id="IPR002579">
    <property type="entry name" value="Met_Sox_Rdtase_MsrB_dom"/>
</dbReference>
<keyword evidence="3" id="KW-0732">Signal</keyword>
<name>A0AAD7XLV8_9STRA</name>
<comment type="caution">
    <text evidence="5">The sequence shown here is derived from an EMBL/GenBank/DDBJ whole genome shotgun (WGS) entry which is preliminary data.</text>
</comment>
<keyword evidence="2" id="KW-0560">Oxidoreductase</keyword>
<accession>A0AAD7XLV8</accession>
<dbReference type="AlphaFoldDB" id="A0AAD7XLV8"/>
<dbReference type="InterPro" id="IPR011057">
    <property type="entry name" value="Mss4-like_sf"/>
</dbReference>
<dbReference type="EMBL" id="JAQMWT010000356">
    <property type="protein sequence ID" value="KAJ8603367.1"/>
    <property type="molecule type" value="Genomic_DNA"/>
</dbReference>